<dbReference type="SMART" id="SM00920">
    <property type="entry name" value="MHC_II_alpha"/>
    <property type="match status" value="1"/>
</dbReference>
<dbReference type="PROSITE" id="PS50835">
    <property type="entry name" value="IG_LIKE"/>
    <property type="match status" value="1"/>
</dbReference>
<evidence type="ECO:0000256" key="5">
    <source>
        <dbReference type="ARBA" id="ARBA00022989"/>
    </source>
</evidence>
<evidence type="ECO:0000256" key="2">
    <source>
        <dbReference type="ARBA" id="ARBA00007394"/>
    </source>
</evidence>
<dbReference type="InterPro" id="IPR007110">
    <property type="entry name" value="Ig-like_dom"/>
</dbReference>
<sequence>MRTPAISTQGRLQCSPVHISPGFSHTEELQFSLQLYLLSYSSILHLLLLHAADHVSTYAEFVQTHRPSGEYMSEFDEEEQFYVNLDEKEMVWHLPEFIHTFDCGAQRCIAGIVMARKHLNTRLIVFYPLLEPPDVTVFPKEPVALGQPHTLICHVDKFFLPALNITWLQTIFLPSKKLSFHRFHYRILLPTAEDTCDLQGEHWHLHQPLLRHWGMGCPPSVPETMEMLVCALGLLMGLAGILNGTIVSQTKRSDSIPGSRGSCESS</sequence>
<keyword evidence="4" id="KW-0732">Signal</keyword>
<dbReference type="Ensembl" id="ENSTGET00000043925.1">
    <property type="protein sequence ID" value="ENSTGEP00000037002.1"/>
    <property type="gene ID" value="ENSTGEG00000029456.1"/>
</dbReference>
<accession>A0A8D2GE47</accession>
<dbReference type="GO" id="GO:0019882">
    <property type="term" value="P:antigen processing and presentation"/>
    <property type="evidence" value="ECO:0007669"/>
    <property type="project" value="InterPro"/>
</dbReference>
<reference evidence="9" key="2">
    <citation type="submission" date="2025-08" db="UniProtKB">
        <authorList>
            <consortium name="Ensembl"/>
        </authorList>
    </citation>
    <scope>IDENTIFICATION</scope>
</reference>
<evidence type="ECO:0000259" key="8">
    <source>
        <dbReference type="PROSITE" id="PS50835"/>
    </source>
</evidence>
<proteinExistence type="inferred from homology"/>
<dbReference type="PANTHER" id="PTHR19944:SF64">
    <property type="entry name" value="HLA CLASS II HISTOCOMPATIBILITY ANTIGEN, DP ALPHA 1 CHAIN"/>
    <property type="match status" value="1"/>
</dbReference>
<comment type="subcellular location">
    <subcellularLocation>
        <location evidence="1">Membrane</location>
        <topology evidence="1">Single-pass type I membrane protein</topology>
    </subcellularLocation>
</comment>
<organism evidence="9 10">
    <name type="scientific">Theropithecus gelada</name>
    <name type="common">Gelada baboon</name>
    <dbReference type="NCBI Taxonomy" id="9565"/>
    <lineage>
        <taxon>Eukaryota</taxon>
        <taxon>Metazoa</taxon>
        <taxon>Chordata</taxon>
        <taxon>Craniata</taxon>
        <taxon>Vertebrata</taxon>
        <taxon>Euteleostomi</taxon>
        <taxon>Mammalia</taxon>
        <taxon>Eutheria</taxon>
        <taxon>Euarchontoglires</taxon>
        <taxon>Primates</taxon>
        <taxon>Haplorrhini</taxon>
        <taxon>Catarrhini</taxon>
        <taxon>Cercopithecidae</taxon>
        <taxon>Cercopithecinae</taxon>
        <taxon>Theropithecus</taxon>
    </lineage>
</organism>
<evidence type="ECO:0000313" key="10">
    <source>
        <dbReference type="Proteomes" id="UP000694411"/>
    </source>
</evidence>
<dbReference type="Gene3D" id="2.60.40.10">
    <property type="entry name" value="Immunoglobulins"/>
    <property type="match status" value="1"/>
</dbReference>
<dbReference type="Proteomes" id="UP000694411">
    <property type="component" value="Chromosome 4"/>
</dbReference>
<dbReference type="PANTHER" id="PTHR19944">
    <property type="entry name" value="MHC CLASS II-RELATED"/>
    <property type="match status" value="1"/>
</dbReference>
<feature type="domain" description="Ig-like" evidence="8">
    <location>
        <begin position="133"/>
        <end position="169"/>
    </location>
</feature>
<dbReference type="GO" id="GO:0042613">
    <property type="term" value="C:MHC class II protein complex"/>
    <property type="evidence" value="ECO:0007669"/>
    <property type="project" value="InterPro"/>
</dbReference>
<comment type="similarity">
    <text evidence="2">Belongs to the MHC class II family.</text>
</comment>
<keyword evidence="7" id="KW-0325">Glycoprotein</keyword>
<evidence type="ECO:0000256" key="6">
    <source>
        <dbReference type="ARBA" id="ARBA00023157"/>
    </source>
</evidence>
<reference evidence="9" key="1">
    <citation type="submission" date="2018-05" db="EMBL/GenBank/DDBJ databases">
        <title>Whole genome of Theropithecus gelada.</title>
        <authorList>
            <person name="Chiou K.L."/>
            <person name="Snyder-Mackler N."/>
        </authorList>
    </citation>
    <scope>NUCLEOTIDE SEQUENCE [LARGE SCALE GENOMIC DNA]</scope>
</reference>
<dbReference type="InterPro" id="IPR036179">
    <property type="entry name" value="Ig-like_dom_sf"/>
</dbReference>
<keyword evidence="3" id="KW-0812">Transmembrane</keyword>
<dbReference type="InterPro" id="IPR013783">
    <property type="entry name" value="Ig-like_fold"/>
</dbReference>
<dbReference type="Pfam" id="PF00993">
    <property type="entry name" value="MHC_II_alpha"/>
    <property type="match status" value="1"/>
</dbReference>
<dbReference type="InterPro" id="IPR001003">
    <property type="entry name" value="MHC_II_a_N"/>
</dbReference>
<keyword evidence="5" id="KW-1133">Transmembrane helix</keyword>
<keyword evidence="10" id="KW-1185">Reference proteome</keyword>
<keyword evidence="5" id="KW-0472">Membrane</keyword>
<dbReference type="InterPro" id="IPR003597">
    <property type="entry name" value="Ig_C1-set"/>
</dbReference>
<evidence type="ECO:0000256" key="4">
    <source>
        <dbReference type="ARBA" id="ARBA00022729"/>
    </source>
</evidence>
<dbReference type="SUPFAM" id="SSF48726">
    <property type="entry name" value="Immunoglobulin"/>
    <property type="match status" value="1"/>
</dbReference>
<evidence type="ECO:0000313" key="9">
    <source>
        <dbReference type="Ensembl" id="ENSTGEP00000037002.1"/>
    </source>
</evidence>
<reference evidence="9" key="3">
    <citation type="submission" date="2025-09" db="UniProtKB">
        <authorList>
            <consortium name="Ensembl"/>
        </authorList>
    </citation>
    <scope>IDENTIFICATION</scope>
</reference>
<evidence type="ECO:0000256" key="3">
    <source>
        <dbReference type="ARBA" id="ARBA00022692"/>
    </source>
</evidence>
<evidence type="ECO:0000256" key="7">
    <source>
        <dbReference type="ARBA" id="ARBA00023180"/>
    </source>
</evidence>
<dbReference type="InterPro" id="IPR014745">
    <property type="entry name" value="MHC_II_a/b_N"/>
</dbReference>
<dbReference type="AlphaFoldDB" id="A0A8D2GE47"/>
<dbReference type="InterPro" id="IPR011162">
    <property type="entry name" value="MHC_I/II-like_Ag-recog"/>
</dbReference>
<keyword evidence="6" id="KW-1015">Disulfide bond</keyword>
<dbReference type="Gene3D" id="3.10.320.10">
    <property type="entry name" value="Class II Histocompatibility Antigen, M Beta Chain, Chain B, domain 1"/>
    <property type="match status" value="1"/>
</dbReference>
<protein>
    <recommendedName>
        <fullName evidence="8">Ig-like domain-containing protein</fullName>
    </recommendedName>
</protein>
<name>A0A8D2GE47_THEGE</name>
<evidence type="ECO:0000256" key="1">
    <source>
        <dbReference type="ARBA" id="ARBA00004479"/>
    </source>
</evidence>
<dbReference type="Pfam" id="PF07654">
    <property type="entry name" value="C1-set"/>
    <property type="match status" value="1"/>
</dbReference>
<dbReference type="InterPro" id="IPR050160">
    <property type="entry name" value="MHC/Immunoglobulin"/>
</dbReference>
<dbReference type="SUPFAM" id="SSF54452">
    <property type="entry name" value="MHC antigen-recognition domain"/>
    <property type="match status" value="1"/>
</dbReference>
<dbReference type="GO" id="GO:0006955">
    <property type="term" value="P:immune response"/>
    <property type="evidence" value="ECO:0007669"/>
    <property type="project" value="InterPro"/>
</dbReference>